<name>A0A2K8L0G2_MARES</name>
<gene>
    <name evidence="2" type="ORF">Ga0123461_1271</name>
</gene>
<proteinExistence type="predicted"/>
<dbReference type="OrthoDB" id="5573721at2"/>
<evidence type="ECO:0000313" key="3">
    <source>
        <dbReference type="Proteomes" id="UP000231701"/>
    </source>
</evidence>
<keyword evidence="3" id="KW-1185">Reference proteome</keyword>
<protein>
    <submittedName>
        <fullName evidence="2">Cytochrome C</fullName>
    </submittedName>
</protein>
<dbReference type="Pfam" id="PF01322">
    <property type="entry name" value="Cytochrom_C_2"/>
    <property type="match status" value="1"/>
</dbReference>
<reference evidence="2 3" key="1">
    <citation type="submission" date="2016-12" db="EMBL/GenBank/DDBJ databases">
        <title>Isolation and genomic insights into novel planktonic Zetaproteobacteria from stratified waters of the Chesapeake Bay.</title>
        <authorList>
            <person name="McAllister S.M."/>
            <person name="Kato S."/>
            <person name="Chan C.S."/>
            <person name="Chiu B.K."/>
            <person name="Field E.K."/>
        </authorList>
    </citation>
    <scope>NUCLEOTIDE SEQUENCE [LARGE SCALE GENOMIC DNA]</scope>
    <source>
        <strain evidence="2 3">CP-5</strain>
    </source>
</reference>
<dbReference type="GO" id="GO:0022900">
    <property type="term" value="P:electron transport chain"/>
    <property type="evidence" value="ECO:0007669"/>
    <property type="project" value="InterPro"/>
</dbReference>
<dbReference type="KEGG" id="maes:Ga0123461_1271"/>
<dbReference type="EMBL" id="CP018799">
    <property type="protein sequence ID" value="ATX79689.1"/>
    <property type="molecule type" value="Genomic_DNA"/>
</dbReference>
<dbReference type="InterPro" id="IPR002321">
    <property type="entry name" value="Cyt_c_II"/>
</dbReference>
<sequence>MRKLSVFAGLLFITLLTQSCASDPSSGRAELKNTGEADIHAVSDERIKVLMQNLKAQTYNRYDSALESEKEQAKYFREIADIAEEVGRSAKSVAFLGVQQPLNQSERVKFLGFADKLSSQAGEIKVLADSGKDRALRNKMNQMIGTCNSCHDNFRVMPGGVK</sequence>
<dbReference type="GO" id="GO:0020037">
    <property type="term" value="F:heme binding"/>
    <property type="evidence" value="ECO:0007669"/>
    <property type="project" value="InterPro"/>
</dbReference>
<evidence type="ECO:0000313" key="2">
    <source>
        <dbReference type="EMBL" id="ATX79689.1"/>
    </source>
</evidence>
<dbReference type="Proteomes" id="UP000231701">
    <property type="component" value="Chromosome"/>
</dbReference>
<accession>A0A2K8L0G2</accession>
<dbReference type="PROSITE" id="PS51009">
    <property type="entry name" value="CYTCII"/>
    <property type="match status" value="1"/>
</dbReference>
<feature type="signal peptide" evidence="1">
    <location>
        <begin position="1"/>
        <end position="21"/>
    </location>
</feature>
<dbReference type="PROSITE" id="PS51257">
    <property type="entry name" value="PROKAR_LIPOPROTEIN"/>
    <property type="match status" value="1"/>
</dbReference>
<dbReference type="SUPFAM" id="SSF47175">
    <property type="entry name" value="Cytochromes"/>
    <property type="match status" value="1"/>
</dbReference>
<organism evidence="2 3">
    <name type="scientific">Mariprofundus aestuarium</name>
    <dbReference type="NCBI Taxonomy" id="1921086"/>
    <lineage>
        <taxon>Bacteria</taxon>
        <taxon>Pseudomonadati</taxon>
        <taxon>Pseudomonadota</taxon>
        <taxon>Candidatius Mariprofundia</taxon>
        <taxon>Mariprofundales</taxon>
        <taxon>Mariprofundaceae</taxon>
        <taxon>Mariprofundus</taxon>
    </lineage>
</organism>
<dbReference type="InterPro" id="IPR010980">
    <property type="entry name" value="Cyt_c/b562"/>
</dbReference>
<dbReference type="GO" id="GO:0005506">
    <property type="term" value="F:iron ion binding"/>
    <property type="evidence" value="ECO:0007669"/>
    <property type="project" value="InterPro"/>
</dbReference>
<dbReference type="RefSeq" id="WP_100277556.1">
    <property type="nucleotide sequence ID" value="NZ_CP018799.1"/>
</dbReference>
<feature type="chain" id="PRO_5014739349" evidence="1">
    <location>
        <begin position="22"/>
        <end position="162"/>
    </location>
</feature>
<dbReference type="Gene3D" id="1.20.120.10">
    <property type="entry name" value="Cytochrome c/b562"/>
    <property type="match status" value="1"/>
</dbReference>
<dbReference type="AlphaFoldDB" id="A0A2K8L0G2"/>
<dbReference type="GO" id="GO:0009055">
    <property type="term" value="F:electron transfer activity"/>
    <property type="evidence" value="ECO:0007669"/>
    <property type="project" value="InterPro"/>
</dbReference>
<evidence type="ECO:0000256" key="1">
    <source>
        <dbReference type="SAM" id="SignalP"/>
    </source>
</evidence>
<keyword evidence="1" id="KW-0732">Signal</keyword>